<gene>
    <name evidence="3" type="ORF">GCM10020367_34650</name>
</gene>
<protein>
    <recommendedName>
        <fullName evidence="2">Tyr recombinase domain-containing protein</fullName>
    </recommendedName>
</protein>
<sequence length="108" mass="11626">MVAGIVFSSAVGKSLYAANVRRAFRQALKGIDGINADDWTPRELRHSFVSLLSDRGVAVPPGRPVISRLVGHSGTAVTEEVYRKQIRPVIQTGAVVMDGIFGADPQRP</sequence>
<comment type="caution">
    <text evidence="3">The sequence shown here is derived from an EMBL/GenBank/DDBJ whole genome shotgun (WGS) entry which is preliminary data.</text>
</comment>
<evidence type="ECO:0000256" key="1">
    <source>
        <dbReference type="ARBA" id="ARBA00023172"/>
    </source>
</evidence>
<dbReference type="InterPro" id="IPR013762">
    <property type="entry name" value="Integrase-like_cat_sf"/>
</dbReference>
<dbReference type="Proteomes" id="UP001499990">
    <property type="component" value="Unassembled WGS sequence"/>
</dbReference>
<dbReference type="Gene3D" id="1.10.443.10">
    <property type="entry name" value="Intergrase catalytic core"/>
    <property type="match status" value="1"/>
</dbReference>
<dbReference type="InterPro" id="IPR011010">
    <property type="entry name" value="DNA_brk_join_enz"/>
</dbReference>
<dbReference type="InterPro" id="IPR002104">
    <property type="entry name" value="Integrase_catalytic"/>
</dbReference>
<dbReference type="SUPFAM" id="SSF56349">
    <property type="entry name" value="DNA breaking-rejoining enzymes"/>
    <property type="match status" value="1"/>
</dbReference>
<keyword evidence="1" id="KW-0233">DNA recombination</keyword>
<organism evidence="3 4">
    <name type="scientific">Streptomyces sannanensis</name>
    <dbReference type="NCBI Taxonomy" id="285536"/>
    <lineage>
        <taxon>Bacteria</taxon>
        <taxon>Bacillati</taxon>
        <taxon>Actinomycetota</taxon>
        <taxon>Actinomycetes</taxon>
        <taxon>Kitasatosporales</taxon>
        <taxon>Streptomycetaceae</taxon>
        <taxon>Streptomyces</taxon>
    </lineage>
</organism>
<evidence type="ECO:0000259" key="2">
    <source>
        <dbReference type="PROSITE" id="PS51898"/>
    </source>
</evidence>
<reference evidence="4" key="1">
    <citation type="journal article" date="2019" name="Int. J. Syst. Evol. Microbiol.">
        <title>The Global Catalogue of Microorganisms (GCM) 10K type strain sequencing project: providing services to taxonomists for standard genome sequencing and annotation.</title>
        <authorList>
            <consortium name="The Broad Institute Genomics Platform"/>
            <consortium name="The Broad Institute Genome Sequencing Center for Infectious Disease"/>
            <person name="Wu L."/>
            <person name="Ma J."/>
        </authorList>
    </citation>
    <scope>NUCLEOTIDE SEQUENCE [LARGE SCALE GENOMIC DNA]</scope>
    <source>
        <strain evidence="4">JCM 9651</strain>
    </source>
</reference>
<proteinExistence type="predicted"/>
<dbReference type="Pfam" id="PF00589">
    <property type="entry name" value="Phage_integrase"/>
    <property type="match status" value="1"/>
</dbReference>
<keyword evidence="4" id="KW-1185">Reference proteome</keyword>
<evidence type="ECO:0000313" key="3">
    <source>
        <dbReference type="EMBL" id="GAA3373696.1"/>
    </source>
</evidence>
<dbReference type="PROSITE" id="PS51898">
    <property type="entry name" value="TYR_RECOMBINASE"/>
    <property type="match status" value="1"/>
</dbReference>
<feature type="domain" description="Tyr recombinase" evidence="2">
    <location>
        <begin position="1"/>
        <end position="98"/>
    </location>
</feature>
<evidence type="ECO:0000313" key="4">
    <source>
        <dbReference type="Proteomes" id="UP001499990"/>
    </source>
</evidence>
<accession>A0ABP6SDK5</accession>
<dbReference type="EMBL" id="BAAAYL010000001">
    <property type="protein sequence ID" value="GAA3373696.1"/>
    <property type="molecule type" value="Genomic_DNA"/>
</dbReference>
<name>A0ABP6SDK5_9ACTN</name>